<dbReference type="EMBL" id="JACHHP010000003">
    <property type="protein sequence ID" value="MBB5208444.1"/>
    <property type="molecule type" value="Genomic_DNA"/>
</dbReference>
<reference evidence="1 2" key="1">
    <citation type="submission" date="2020-08" db="EMBL/GenBank/DDBJ databases">
        <title>Genomic Encyclopedia of Type Strains, Phase IV (KMG-IV): sequencing the most valuable type-strain genomes for metagenomic binning, comparative biology and taxonomic classification.</title>
        <authorList>
            <person name="Goeker M."/>
        </authorList>
    </citation>
    <scope>NUCLEOTIDE SEQUENCE [LARGE SCALE GENOMIC DNA]</scope>
    <source>
        <strain evidence="1 2">DSM 24163</strain>
    </source>
</reference>
<keyword evidence="1" id="KW-0808">Transferase</keyword>
<evidence type="ECO:0000313" key="1">
    <source>
        <dbReference type="EMBL" id="MBB5208444.1"/>
    </source>
</evidence>
<protein>
    <submittedName>
        <fullName evidence="1">Sugar transferase (PEP-CTERM/EpsH1 system associated)</fullName>
    </submittedName>
</protein>
<dbReference type="Proteomes" id="UP000521199">
    <property type="component" value="Unassembled WGS sequence"/>
</dbReference>
<dbReference type="PANTHER" id="PTHR12526:SF600">
    <property type="entry name" value="GLYCOSYL TRANSFERASE GROUP 1"/>
    <property type="match status" value="1"/>
</dbReference>
<evidence type="ECO:0000313" key="2">
    <source>
        <dbReference type="Proteomes" id="UP000521199"/>
    </source>
</evidence>
<sequence length="393" mass="41646">MRVLFATNRLPGALTRGDQLRAFEHIRHLSRRHAITLLCFDRAAPDATALAALRPHCEGVLLAPRGLPGMLARGAAALFGGRPLQVALHDGVPRTVDLPRLCATSRFDLAHVQLARLGGLVRRLAPLPCVVDLVDALSLNMLRRATYDRSPLRHAARLEAARLARFERVVCAQARAATVCSVADRAAIGAPANLHLVGNGVDPQAFAFRAPERRAARIVFVGNLGYFPNVDAAVWFATQVLPAVRARVPEATLQLVGARPAAALARLARECAGVELVGAVPDVLPHLHSAAVAAVPLRAGSGQQLKLLEAMAAGTPVVATSPSAAAIDARDGVHLRAADDAAAMADAVVQLLGDADLRMRLAGAARAHVEACWTWARSADALERVWHHAVDAR</sequence>
<proteinExistence type="predicted"/>
<gene>
    <name evidence="1" type="ORF">HNQ52_001986</name>
</gene>
<dbReference type="Pfam" id="PF13692">
    <property type="entry name" value="Glyco_trans_1_4"/>
    <property type="match status" value="1"/>
</dbReference>
<accession>A0A7W8D5S0</accession>
<comment type="caution">
    <text evidence="1">The sequence shown here is derived from an EMBL/GenBank/DDBJ whole genome shotgun (WGS) entry which is preliminary data.</text>
</comment>
<dbReference type="SUPFAM" id="SSF53756">
    <property type="entry name" value="UDP-Glycosyltransferase/glycogen phosphorylase"/>
    <property type="match status" value="1"/>
</dbReference>
<organism evidence="1 2">
    <name type="scientific">Chiayiivirga flava</name>
    <dbReference type="NCBI Taxonomy" id="659595"/>
    <lineage>
        <taxon>Bacteria</taxon>
        <taxon>Pseudomonadati</taxon>
        <taxon>Pseudomonadota</taxon>
        <taxon>Gammaproteobacteria</taxon>
        <taxon>Lysobacterales</taxon>
        <taxon>Lysobacteraceae</taxon>
        <taxon>Chiayiivirga</taxon>
    </lineage>
</organism>
<dbReference type="PANTHER" id="PTHR12526">
    <property type="entry name" value="GLYCOSYLTRANSFERASE"/>
    <property type="match status" value="1"/>
</dbReference>
<keyword evidence="2" id="KW-1185">Reference proteome</keyword>
<dbReference type="RefSeq" id="WP_183960971.1">
    <property type="nucleotide sequence ID" value="NZ_JACHHP010000003.1"/>
</dbReference>
<dbReference type="AlphaFoldDB" id="A0A7W8D5S0"/>
<dbReference type="GO" id="GO:0016757">
    <property type="term" value="F:glycosyltransferase activity"/>
    <property type="evidence" value="ECO:0007669"/>
    <property type="project" value="TreeGrafter"/>
</dbReference>
<dbReference type="Gene3D" id="3.40.50.2000">
    <property type="entry name" value="Glycogen Phosphorylase B"/>
    <property type="match status" value="2"/>
</dbReference>
<name>A0A7W8D5S0_9GAMM</name>
<dbReference type="CDD" id="cd03801">
    <property type="entry name" value="GT4_PimA-like"/>
    <property type="match status" value="1"/>
</dbReference>